<feature type="transmembrane region" description="Helical" evidence="1">
    <location>
        <begin position="29"/>
        <end position="49"/>
    </location>
</feature>
<evidence type="ECO:0000256" key="1">
    <source>
        <dbReference type="SAM" id="Phobius"/>
    </source>
</evidence>
<dbReference type="RefSeq" id="WP_178200356.1">
    <property type="nucleotide sequence ID" value="NZ_CALVCM010000027.1"/>
</dbReference>
<comment type="caution">
    <text evidence="2">The sequence shown here is derived from an EMBL/GenBank/DDBJ whole genome shotgun (WGS) entry which is preliminary data.</text>
</comment>
<reference evidence="2 3" key="1">
    <citation type="submission" date="2022-06" db="EMBL/GenBank/DDBJ databases">
        <title>Isolation of gut microbiota from human fecal samples.</title>
        <authorList>
            <person name="Pamer E.G."/>
            <person name="Barat B."/>
            <person name="Waligurski E."/>
            <person name="Medina S."/>
            <person name="Paddock L."/>
            <person name="Mostad J."/>
        </authorList>
    </citation>
    <scope>NUCLEOTIDE SEQUENCE [LARGE SCALE GENOMIC DNA]</scope>
    <source>
        <strain evidence="2 3">DFI.6.1</strain>
    </source>
</reference>
<accession>A0ABT1SLQ6</accession>
<keyword evidence="1" id="KW-0812">Transmembrane</keyword>
<keyword evidence="3" id="KW-1185">Reference proteome</keyword>
<gene>
    <name evidence="2" type="ORF">NE663_07710</name>
</gene>
<evidence type="ECO:0000313" key="2">
    <source>
        <dbReference type="EMBL" id="MCQ5122143.1"/>
    </source>
</evidence>
<dbReference type="Pfam" id="PF21844">
    <property type="entry name" value="DUF6903"/>
    <property type="match status" value="1"/>
</dbReference>
<dbReference type="EMBL" id="JANGCH010000010">
    <property type="protein sequence ID" value="MCQ5122143.1"/>
    <property type="molecule type" value="Genomic_DNA"/>
</dbReference>
<dbReference type="Proteomes" id="UP001524435">
    <property type="component" value="Unassembled WGS sequence"/>
</dbReference>
<dbReference type="InterPro" id="IPR054198">
    <property type="entry name" value="DUF6903"/>
</dbReference>
<protein>
    <submittedName>
        <fullName evidence="2">Uncharacterized protein</fullName>
    </submittedName>
</protein>
<sequence length="54" mass="6083">MEKGKVILLALLFVISMGLVIYGQQTVGYGYLAMEIVGLCGILFVVYCYNRQYK</sequence>
<keyword evidence="1" id="KW-1133">Transmembrane helix</keyword>
<feature type="transmembrane region" description="Helical" evidence="1">
    <location>
        <begin position="7"/>
        <end position="23"/>
    </location>
</feature>
<proteinExistence type="predicted"/>
<name>A0ABT1SLQ6_9FIRM</name>
<keyword evidence="1" id="KW-0472">Membrane</keyword>
<organism evidence="2 3">
    <name type="scientific">Massilicoli timonensis</name>
    <dbReference type="NCBI Taxonomy" id="2015901"/>
    <lineage>
        <taxon>Bacteria</taxon>
        <taxon>Bacillati</taxon>
        <taxon>Bacillota</taxon>
        <taxon>Erysipelotrichia</taxon>
        <taxon>Erysipelotrichales</taxon>
        <taxon>Erysipelotrichaceae</taxon>
        <taxon>Massilicoli</taxon>
    </lineage>
</organism>
<evidence type="ECO:0000313" key="3">
    <source>
        <dbReference type="Proteomes" id="UP001524435"/>
    </source>
</evidence>